<organism evidence="2 3">
    <name type="scientific">Pseudobacter ginsenosidimutans</name>
    <dbReference type="NCBI Taxonomy" id="661488"/>
    <lineage>
        <taxon>Bacteria</taxon>
        <taxon>Pseudomonadati</taxon>
        <taxon>Bacteroidota</taxon>
        <taxon>Chitinophagia</taxon>
        <taxon>Chitinophagales</taxon>
        <taxon>Chitinophagaceae</taxon>
        <taxon>Pseudobacter</taxon>
    </lineage>
</organism>
<evidence type="ECO:0000256" key="1">
    <source>
        <dbReference type="SAM" id="SignalP"/>
    </source>
</evidence>
<sequence>MLVKVALVVLLLTSLLTAGMDDQQTISGPAAATEEVIEENEPAEKDIKTVSAIERSSGWEDEITPVTFALYR</sequence>
<evidence type="ECO:0000313" key="3">
    <source>
        <dbReference type="Proteomes" id="UP000293874"/>
    </source>
</evidence>
<dbReference type="Proteomes" id="UP000293874">
    <property type="component" value="Unassembled WGS sequence"/>
</dbReference>
<dbReference type="OrthoDB" id="9901913at2"/>
<reference evidence="2 3" key="1">
    <citation type="submission" date="2019-02" db="EMBL/GenBank/DDBJ databases">
        <title>Genomic Encyclopedia of Type Strains, Phase IV (KMG-IV): sequencing the most valuable type-strain genomes for metagenomic binning, comparative biology and taxonomic classification.</title>
        <authorList>
            <person name="Goeker M."/>
        </authorList>
    </citation>
    <scope>NUCLEOTIDE SEQUENCE [LARGE SCALE GENOMIC DNA]</scope>
    <source>
        <strain evidence="2 3">DSM 18116</strain>
    </source>
</reference>
<keyword evidence="1" id="KW-0732">Signal</keyword>
<dbReference type="RefSeq" id="WP_130542251.1">
    <property type="nucleotide sequence ID" value="NZ_CP042431.1"/>
</dbReference>
<keyword evidence="3" id="KW-1185">Reference proteome</keyword>
<comment type="caution">
    <text evidence="2">The sequence shown here is derived from an EMBL/GenBank/DDBJ whole genome shotgun (WGS) entry which is preliminary data.</text>
</comment>
<protein>
    <recommendedName>
        <fullName evidence="4">Secreted protein</fullName>
    </recommendedName>
</protein>
<evidence type="ECO:0000313" key="2">
    <source>
        <dbReference type="EMBL" id="RZS71775.1"/>
    </source>
</evidence>
<gene>
    <name evidence="2" type="ORF">EV199_3686</name>
</gene>
<feature type="chain" id="PRO_5020424695" description="Secreted protein" evidence="1">
    <location>
        <begin position="21"/>
        <end position="72"/>
    </location>
</feature>
<dbReference type="EMBL" id="SGXA01000002">
    <property type="protein sequence ID" value="RZS71775.1"/>
    <property type="molecule type" value="Genomic_DNA"/>
</dbReference>
<feature type="signal peptide" evidence="1">
    <location>
        <begin position="1"/>
        <end position="20"/>
    </location>
</feature>
<proteinExistence type="predicted"/>
<dbReference type="AlphaFoldDB" id="A0A4Q7MSJ7"/>
<evidence type="ECO:0008006" key="4">
    <source>
        <dbReference type="Google" id="ProtNLM"/>
    </source>
</evidence>
<accession>A0A4Q7MSJ7</accession>
<name>A0A4Q7MSJ7_9BACT</name>